<feature type="region of interest" description="Disordered" evidence="1">
    <location>
        <begin position="1"/>
        <end position="22"/>
    </location>
</feature>
<dbReference type="Proteomes" id="UP000198287">
    <property type="component" value="Unassembled WGS sequence"/>
</dbReference>
<feature type="compositionally biased region" description="Basic and acidic residues" evidence="1">
    <location>
        <begin position="9"/>
        <end position="20"/>
    </location>
</feature>
<sequence>MWYLPPLDDTQKESPTKEMKGSPQAGMVILLSAFECPDYEKRPKLGAKVCSKPYRSLKALNKFLTTKWSNLSTDSERAPIEVFRPRPQLCINKFVAQKLLKLQRFNLLTLYLGHLVPWFSPGFCGRMEWACNRDEGYNVECTELPYLATCRESDTNTNTTFFYSMCTNYFHCVYDNVLGLRTCTCVL</sequence>
<organism evidence="2 3">
    <name type="scientific">Folsomia candida</name>
    <name type="common">Springtail</name>
    <dbReference type="NCBI Taxonomy" id="158441"/>
    <lineage>
        <taxon>Eukaryota</taxon>
        <taxon>Metazoa</taxon>
        <taxon>Ecdysozoa</taxon>
        <taxon>Arthropoda</taxon>
        <taxon>Hexapoda</taxon>
        <taxon>Collembola</taxon>
        <taxon>Entomobryomorpha</taxon>
        <taxon>Isotomoidea</taxon>
        <taxon>Isotomidae</taxon>
        <taxon>Proisotominae</taxon>
        <taxon>Folsomia</taxon>
    </lineage>
</organism>
<name>A0A226DSI6_FOLCA</name>
<reference evidence="2 3" key="1">
    <citation type="submission" date="2015-12" db="EMBL/GenBank/DDBJ databases">
        <title>The genome of Folsomia candida.</title>
        <authorList>
            <person name="Faddeeva A."/>
            <person name="Derks M.F."/>
            <person name="Anvar Y."/>
            <person name="Smit S."/>
            <person name="Van Straalen N."/>
            <person name="Roelofs D."/>
        </authorList>
    </citation>
    <scope>NUCLEOTIDE SEQUENCE [LARGE SCALE GENOMIC DNA]</scope>
    <source>
        <strain evidence="2 3">VU population</strain>
        <tissue evidence="2">Whole body</tissue>
    </source>
</reference>
<dbReference type="AlphaFoldDB" id="A0A226DSI6"/>
<comment type="caution">
    <text evidence="2">The sequence shown here is derived from an EMBL/GenBank/DDBJ whole genome shotgun (WGS) entry which is preliminary data.</text>
</comment>
<proteinExistence type="predicted"/>
<evidence type="ECO:0000256" key="1">
    <source>
        <dbReference type="SAM" id="MobiDB-lite"/>
    </source>
</evidence>
<keyword evidence="3" id="KW-1185">Reference proteome</keyword>
<evidence type="ECO:0000313" key="3">
    <source>
        <dbReference type="Proteomes" id="UP000198287"/>
    </source>
</evidence>
<dbReference type="EMBL" id="LNIX01000012">
    <property type="protein sequence ID" value="OXA48179.1"/>
    <property type="molecule type" value="Genomic_DNA"/>
</dbReference>
<gene>
    <name evidence="2" type="ORF">Fcan01_17475</name>
</gene>
<protein>
    <submittedName>
        <fullName evidence="2">Uncharacterized protein</fullName>
    </submittedName>
</protein>
<evidence type="ECO:0000313" key="2">
    <source>
        <dbReference type="EMBL" id="OXA48179.1"/>
    </source>
</evidence>
<accession>A0A226DSI6</accession>